<name>A0AAV2TXT4_CALDB</name>
<evidence type="ECO:0000313" key="3">
    <source>
        <dbReference type="Proteomes" id="UP001497525"/>
    </source>
</evidence>
<reference evidence="2" key="1">
    <citation type="submission" date="2024-06" db="EMBL/GenBank/DDBJ databases">
        <authorList>
            <person name="Liu X."/>
            <person name="Lenzi L."/>
            <person name="Haldenby T S."/>
            <person name="Uol C."/>
        </authorList>
    </citation>
    <scope>NUCLEOTIDE SEQUENCE</scope>
</reference>
<proteinExistence type="predicted"/>
<sequence>MLTGREIRLPTELTLPTSVQNTLLSTDYAIRLQDDLRKAHDLARNYLQSTHRHQKEFYDQRAHGSPVRPGQCVYLHVPNPPPGVPAKLHKEWNGPFYVYEFYSDTTCRIGEANTLPFQTFTVHYNQLKLVPTSDTGCASLHCLDSLAPHVRVVDDSFHLGGRQCSGRGRIAASVDQDVTDKRVLSVSESDGDIEEGWTEQEQEPL</sequence>
<dbReference type="EMBL" id="CAXLJL010000933">
    <property type="protein sequence ID" value="CAL5141683.1"/>
    <property type="molecule type" value="Genomic_DNA"/>
</dbReference>
<evidence type="ECO:0000313" key="2">
    <source>
        <dbReference type="EMBL" id="CAL5141683.1"/>
    </source>
</evidence>
<dbReference type="Proteomes" id="UP001497525">
    <property type="component" value="Unassembled WGS sequence"/>
</dbReference>
<feature type="region of interest" description="Disordered" evidence="1">
    <location>
        <begin position="185"/>
        <end position="205"/>
    </location>
</feature>
<accession>A0AAV2TXT4</accession>
<protein>
    <submittedName>
        <fullName evidence="2">Uncharacterized protein</fullName>
    </submittedName>
</protein>
<dbReference type="AlphaFoldDB" id="A0AAV2TXT4"/>
<feature type="compositionally biased region" description="Acidic residues" evidence="1">
    <location>
        <begin position="189"/>
        <end position="205"/>
    </location>
</feature>
<comment type="caution">
    <text evidence="2">The sequence shown here is derived from an EMBL/GenBank/DDBJ whole genome shotgun (WGS) entry which is preliminary data.</text>
</comment>
<organism evidence="2 3">
    <name type="scientific">Calicophoron daubneyi</name>
    <name type="common">Rumen fluke</name>
    <name type="synonym">Paramphistomum daubneyi</name>
    <dbReference type="NCBI Taxonomy" id="300641"/>
    <lineage>
        <taxon>Eukaryota</taxon>
        <taxon>Metazoa</taxon>
        <taxon>Spiralia</taxon>
        <taxon>Lophotrochozoa</taxon>
        <taxon>Platyhelminthes</taxon>
        <taxon>Trematoda</taxon>
        <taxon>Digenea</taxon>
        <taxon>Plagiorchiida</taxon>
        <taxon>Pronocephalata</taxon>
        <taxon>Paramphistomoidea</taxon>
        <taxon>Paramphistomidae</taxon>
        <taxon>Calicophoron</taxon>
    </lineage>
</organism>
<gene>
    <name evidence="2" type="ORF">CDAUBV1_LOCUS17009</name>
</gene>
<evidence type="ECO:0000256" key="1">
    <source>
        <dbReference type="SAM" id="MobiDB-lite"/>
    </source>
</evidence>